<evidence type="ECO:0000313" key="6">
    <source>
        <dbReference type="Proteomes" id="UP000230002"/>
    </source>
</evidence>
<keyword evidence="2" id="KW-0808">Transferase</keyword>
<dbReference type="AlphaFoldDB" id="A0A2G8S8H5"/>
<dbReference type="InterPro" id="IPR029063">
    <property type="entry name" value="SAM-dependent_MTases_sf"/>
</dbReference>
<dbReference type="GO" id="GO:0016740">
    <property type="term" value="F:transferase activity"/>
    <property type="evidence" value="ECO:0007669"/>
    <property type="project" value="UniProtKB-KW"/>
</dbReference>
<gene>
    <name evidence="5" type="ORF">GSI_07949</name>
</gene>
<keyword evidence="3" id="KW-0949">S-adenosyl-L-methionine</keyword>
<dbReference type="Proteomes" id="UP000230002">
    <property type="component" value="Unassembled WGS sequence"/>
</dbReference>
<evidence type="ECO:0000256" key="4">
    <source>
        <dbReference type="ARBA" id="ARBA00038314"/>
    </source>
</evidence>
<keyword evidence="6" id="KW-1185">Reference proteome</keyword>
<comment type="similarity">
    <text evidence="4">Belongs to the class I-like SAM-binding methyltransferase superfamily.</text>
</comment>
<name>A0A2G8S8H5_9APHY</name>
<accession>A0A2G8S8H5</accession>
<comment type="caution">
    <text evidence="5">The sequence shown here is derived from an EMBL/GenBank/DDBJ whole genome shotgun (WGS) entry which is preliminary data.</text>
</comment>
<evidence type="ECO:0000256" key="2">
    <source>
        <dbReference type="ARBA" id="ARBA00022679"/>
    </source>
</evidence>
<proteinExistence type="inferred from homology"/>
<dbReference type="PANTHER" id="PTHR35897">
    <property type="entry name" value="METHYLTRANSFERASE AUSD"/>
    <property type="match status" value="1"/>
</dbReference>
<reference evidence="5 6" key="1">
    <citation type="journal article" date="2015" name="Sci. Rep.">
        <title>Chromosome-level genome map provides insights into diverse defense mechanisms in the medicinal fungus Ganoderma sinense.</title>
        <authorList>
            <person name="Zhu Y."/>
            <person name="Xu J."/>
            <person name="Sun C."/>
            <person name="Zhou S."/>
            <person name="Xu H."/>
            <person name="Nelson D.R."/>
            <person name="Qian J."/>
            <person name="Song J."/>
            <person name="Luo H."/>
            <person name="Xiang L."/>
            <person name="Li Y."/>
            <person name="Xu Z."/>
            <person name="Ji A."/>
            <person name="Wang L."/>
            <person name="Lu S."/>
            <person name="Hayward A."/>
            <person name="Sun W."/>
            <person name="Li X."/>
            <person name="Schwartz D.C."/>
            <person name="Wang Y."/>
            <person name="Chen S."/>
        </authorList>
    </citation>
    <scope>NUCLEOTIDE SEQUENCE [LARGE SCALE GENOMIC DNA]</scope>
    <source>
        <strain evidence="5 6">ZZ0214-1</strain>
    </source>
</reference>
<dbReference type="PANTHER" id="PTHR35897:SF1">
    <property type="entry name" value="METHYLTRANSFERASE AUSD"/>
    <property type="match status" value="1"/>
</dbReference>
<dbReference type="OrthoDB" id="2094832at2759"/>
<dbReference type="InterPro" id="IPR051654">
    <property type="entry name" value="Meroterpenoid_MTases"/>
</dbReference>
<evidence type="ECO:0008006" key="7">
    <source>
        <dbReference type="Google" id="ProtNLM"/>
    </source>
</evidence>
<protein>
    <recommendedName>
        <fullName evidence="7">Methyltransferase domain-containing protein</fullName>
    </recommendedName>
</protein>
<evidence type="ECO:0000256" key="1">
    <source>
        <dbReference type="ARBA" id="ARBA00005179"/>
    </source>
</evidence>
<dbReference type="EMBL" id="AYKW01000017">
    <property type="protein sequence ID" value="PIL30037.1"/>
    <property type="molecule type" value="Genomic_DNA"/>
</dbReference>
<sequence>MSYVPPKDERKFFKKTIGIDDDAELDQHILDVQAKAYLIFPYSCIRIFGFTRIRISRLPAYEEFMKLGRERTNPIFIDLGCAFGSDLRKAVLDGYPIESCLATDLHGGLYKEGHSLFRDTPDTFPVPFLQGDVLDPAFLAIPEPLPMDAIPTEPVPSLTGLTSLNPLRGHVSAVYLGKFLHVFDEAGQAHIARALAGLLSPESGSILFGVQGALEERGPFSPACSDWTMFCHSPESLGRLFEDAFGGPGRIRFESRMVEEPGGPTYFDRGTRSRSRVRSGLLYACRGCLILLVRFS</sequence>
<organism evidence="5 6">
    <name type="scientific">Ganoderma sinense ZZ0214-1</name>
    <dbReference type="NCBI Taxonomy" id="1077348"/>
    <lineage>
        <taxon>Eukaryota</taxon>
        <taxon>Fungi</taxon>
        <taxon>Dikarya</taxon>
        <taxon>Basidiomycota</taxon>
        <taxon>Agaricomycotina</taxon>
        <taxon>Agaricomycetes</taxon>
        <taxon>Polyporales</taxon>
        <taxon>Polyporaceae</taxon>
        <taxon>Ganoderma</taxon>
    </lineage>
</organism>
<comment type="pathway">
    <text evidence="1">Secondary metabolite biosynthesis.</text>
</comment>
<dbReference type="SUPFAM" id="SSF53335">
    <property type="entry name" value="S-adenosyl-L-methionine-dependent methyltransferases"/>
    <property type="match status" value="1"/>
</dbReference>
<dbReference type="STRING" id="1077348.A0A2G8S8H5"/>
<evidence type="ECO:0000256" key="3">
    <source>
        <dbReference type="ARBA" id="ARBA00022691"/>
    </source>
</evidence>
<evidence type="ECO:0000313" key="5">
    <source>
        <dbReference type="EMBL" id="PIL30037.1"/>
    </source>
</evidence>